<organism evidence="6 7">
    <name type="scientific">Hoeflea phototrophica (strain DSM 17068 / NCIMB 14078 / DFL-43)</name>
    <dbReference type="NCBI Taxonomy" id="411684"/>
    <lineage>
        <taxon>Bacteria</taxon>
        <taxon>Pseudomonadati</taxon>
        <taxon>Pseudomonadota</taxon>
        <taxon>Alphaproteobacteria</taxon>
        <taxon>Hyphomicrobiales</taxon>
        <taxon>Rhizobiaceae</taxon>
        <taxon>Hoeflea</taxon>
    </lineage>
</organism>
<dbReference type="PANTHER" id="PTHR42774">
    <property type="entry name" value="PHOSPHOTRANSFERASE SYSTEM TRANSPORT PROTEIN"/>
    <property type="match status" value="1"/>
</dbReference>
<dbReference type="PROSITE" id="PS00584">
    <property type="entry name" value="PFKB_KINASES_2"/>
    <property type="match status" value="1"/>
</dbReference>
<comment type="similarity">
    <text evidence="1 4">Belongs to the carbohydrate kinase PfkB family.</text>
</comment>
<evidence type="ECO:0000256" key="4">
    <source>
        <dbReference type="RuleBase" id="RU003704"/>
    </source>
</evidence>
<dbReference type="OrthoDB" id="9795789at2"/>
<dbReference type="HOGENOM" id="CLU_027634_2_2_5"/>
<name>A9D846_HOEPD</name>
<evidence type="ECO:0000313" key="6">
    <source>
        <dbReference type="EMBL" id="EDQ33220.1"/>
    </source>
</evidence>
<dbReference type="InterPro" id="IPR052562">
    <property type="entry name" value="Ketohexokinase-related"/>
</dbReference>
<dbReference type="GO" id="GO:0016301">
    <property type="term" value="F:kinase activity"/>
    <property type="evidence" value="ECO:0007669"/>
    <property type="project" value="UniProtKB-KW"/>
</dbReference>
<dbReference type="InterPro" id="IPR002173">
    <property type="entry name" value="Carboh/pur_kinase_PfkB_CS"/>
</dbReference>
<dbReference type="Gene3D" id="3.40.1190.20">
    <property type="match status" value="1"/>
</dbReference>
<accession>A9D846</accession>
<comment type="caution">
    <text evidence="6">The sequence shown here is derived from an EMBL/GenBank/DDBJ whole genome shotgun (WGS) entry which is preliminary data.</text>
</comment>
<dbReference type="RefSeq" id="WP_007199177.1">
    <property type="nucleotide sequence ID" value="NZ_CM002917.1"/>
</dbReference>
<dbReference type="eggNOG" id="COG0524">
    <property type="taxonomic scope" value="Bacteria"/>
</dbReference>
<sequence>MTRIVTAGLAVVDFVFYVDEMPRRAEKYRAREAQITGGGCAANAAAAVSRLGGEALLATRLGDDQVGDMIVAGLDADGVDCALAYRFEGCRSSFSSVLVDQGGERQIVNFRDHTLPMDADWLIAALPNHFDAALADTRWPEGAAALMRTARERGVPGVLDAEAPVMDAEEALRLASHLAFSAQGLRDWAGHGDLDAALDAVACETRAFVCVTDGARGVFWIHGQASGFEPAYQIEAVDTLGAGDVWHGAFALALGEKMQPAPAIRFANSAAALKCTRSNGRAGYPRRSEAENFMKEAMTCS</sequence>
<reference evidence="6 7" key="2">
    <citation type="submission" date="2012-06" db="EMBL/GenBank/DDBJ databases">
        <authorList>
            <person name="Fiebig A."/>
        </authorList>
    </citation>
    <scope>NUCLEOTIDE SEQUENCE [LARGE SCALE GENOMIC DNA]</scope>
    <source>
        <strain evidence="6 7">DFL-43</strain>
    </source>
</reference>
<dbReference type="SUPFAM" id="SSF53613">
    <property type="entry name" value="Ribokinase-like"/>
    <property type="match status" value="1"/>
</dbReference>
<dbReference type="PANTHER" id="PTHR42774:SF3">
    <property type="entry name" value="KETOHEXOKINASE"/>
    <property type="match status" value="1"/>
</dbReference>
<dbReference type="Proteomes" id="UP000004291">
    <property type="component" value="Chromosome"/>
</dbReference>
<dbReference type="Pfam" id="PF00294">
    <property type="entry name" value="PfkB"/>
    <property type="match status" value="1"/>
</dbReference>
<dbReference type="InterPro" id="IPR002139">
    <property type="entry name" value="Ribo/fructo_kinase"/>
</dbReference>
<dbReference type="AlphaFoldDB" id="A9D846"/>
<keyword evidence="2 4" id="KW-0808">Transferase</keyword>
<dbReference type="InterPro" id="IPR029056">
    <property type="entry name" value="Ribokinase-like"/>
</dbReference>
<evidence type="ECO:0000259" key="5">
    <source>
        <dbReference type="Pfam" id="PF00294"/>
    </source>
</evidence>
<proteinExistence type="inferred from homology"/>
<dbReference type="InterPro" id="IPR011611">
    <property type="entry name" value="PfkB_dom"/>
</dbReference>
<dbReference type="STRING" id="411684.HPDFL43_17131"/>
<dbReference type="PRINTS" id="PR00990">
    <property type="entry name" value="RIBOKINASE"/>
</dbReference>
<evidence type="ECO:0000256" key="1">
    <source>
        <dbReference type="ARBA" id="ARBA00010688"/>
    </source>
</evidence>
<protein>
    <submittedName>
        <fullName evidence="6">Sugar kinase, ribokinase family</fullName>
    </submittedName>
</protein>
<gene>
    <name evidence="6" type="ORF">HPDFL43_17131</name>
</gene>
<keyword evidence="3 4" id="KW-0418">Kinase</keyword>
<keyword evidence="7" id="KW-1185">Reference proteome</keyword>
<feature type="domain" description="Carbohydrate kinase PfkB" evidence="5">
    <location>
        <begin position="1"/>
        <end position="285"/>
    </location>
</feature>
<evidence type="ECO:0000256" key="2">
    <source>
        <dbReference type="ARBA" id="ARBA00022679"/>
    </source>
</evidence>
<reference evidence="6 7" key="1">
    <citation type="submission" date="2007-10" db="EMBL/GenBank/DDBJ databases">
        <authorList>
            <person name="Wagner-Dobler I."/>
            <person name="Ferriera S."/>
            <person name="Johnson J."/>
            <person name="Kravitz S."/>
            <person name="Beeson K."/>
            <person name="Sutton G."/>
            <person name="Rogers Y.-H."/>
            <person name="Friedman R."/>
            <person name="Frazier M."/>
            <person name="Venter J.C."/>
        </authorList>
    </citation>
    <scope>NUCLEOTIDE SEQUENCE [LARGE SCALE GENOMIC DNA]</scope>
    <source>
        <strain evidence="6 7">DFL-43</strain>
    </source>
</reference>
<evidence type="ECO:0000256" key="3">
    <source>
        <dbReference type="ARBA" id="ARBA00022777"/>
    </source>
</evidence>
<evidence type="ECO:0000313" key="7">
    <source>
        <dbReference type="Proteomes" id="UP000004291"/>
    </source>
</evidence>
<dbReference type="EMBL" id="ABIA03000004">
    <property type="protein sequence ID" value="EDQ33220.1"/>
    <property type="molecule type" value="Genomic_DNA"/>
</dbReference>